<dbReference type="Proteomes" id="UP000260025">
    <property type="component" value="Unassembled WGS sequence"/>
</dbReference>
<sequence>MYSRAVAEQLQKQLQEKGIKVTLQEYNAEASKTADAYLFIGTYSDYLKTKDMSPFYRSLQDNMDISEYDDCLETYLGEQAWLLPVYRETIWTAAIHGYDTLSVFE</sequence>
<reference evidence="1 2" key="1">
    <citation type="submission" date="2018-08" db="EMBL/GenBank/DDBJ databases">
        <title>A genome reference for cultivated species of the human gut microbiota.</title>
        <authorList>
            <person name="Zou Y."/>
            <person name="Xue W."/>
            <person name="Luo G."/>
        </authorList>
    </citation>
    <scope>NUCLEOTIDE SEQUENCE [LARGE SCALE GENOMIC DNA]</scope>
    <source>
        <strain evidence="1 2">OF01-2LB</strain>
    </source>
</reference>
<evidence type="ECO:0000313" key="1">
    <source>
        <dbReference type="EMBL" id="RGC14007.1"/>
    </source>
</evidence>
<dbReference type="EMBL" id="QVEV01000025">
    <property type="protein sequence ID" value="RGC14007.1"/>
    <property type="molecule type" value="Genomic_DNA"/>
</dbReference>
<accession>A0A3E2VT04</accession>
<proteinExistence type="predicted"/>
<protein>
    <submittedName>
        <fullName evidence="1">Uncharacterized protein</fullName>
    </submittedName>
</protein>
<dbReference type="AlphaFoldDB" id="A0A3E2VT04"/>
<gene>
    <name evidence="1" type="ORF">DXA38_15285</name>
</gene>
<name>A0A3E2VT04_CLOIN</name>
<evidence type="ECO:0000313" key="2">
    <source>
        <dbReference type="Proteomes" id="UP000260025"/>
    </source>
</evidence>
<comment type="caution">
    <text evidence="1">The sequence shown here is derived from an EMBL/GenBank/DDBJ whole genome shotgun (WGS) entry which is preliminary data.</text>
</comment>
<dbReference type="RefSeq" id="WP_117443915.1">
    <property type="nucleotide sequence ID" value="NZ_JAKNHC010000026.1"/>
</dbReference>
<organism evidence="1 2">
    <name type="scientific">Clostridium innocuum</name>
    <dbReference type="NCBI Taxonomy" id="1522"/>
    <lineage>
        <taxon>Bacteria</taxon>
        <taxon>Bacillati</taxon>
        <taxon>Bacillota</taxon>
        <taxon>Clostridia</taxon>
        <taxon>Eubacteriales</taxon>
        <taxon>Clostridiaceae</taxon>
        <taxon>Clostridium</taxon>
    </lineage>
</organism>
<dbReference type="OrthoDB" id="23028at128827"/>